<accession>A0A9D1NIC1</accession>
<dbReference type="EMBL" id="DVOG01000017">
    <property type="protein sequence ID" value="HIV03644.1"/>
    <property type="molecule type" value="Genomic_DNA"/>
</dbReference>
<name>A0A9D1NIC1_9BACT</name>
<evidence type="ECO:0000313" key="3">
    <source>
        <dbReference type="Proteomes" id="UP000886812"/>
    </source>
</evidence>
<protein>
    <submittedName>
        <fullName evidence="2">Uncharacterized protein</fullName>
    </submittedName>
</protein>
<reference evidence="2" key="2">
    <citation type="journal article" date="2021" name="PeerJ">
        <title>Extensive microbial diversity within the chicken gut microbiome revealed by metagenomics and culture.</title>
        <authorList>
            <person name="Gilroy R."/>
            <person name="Ravi A."/>
            <person name="Getino M."/>
            <person name="Pursley I."/>
            <person name="Horton D.L."/>
            <person name="Alikhan N.F."/>
            <person name="Baker D."/>
            <person name="Gharbi K."/>
            <person name="Hall N."/>
            <person name="Watson M."/>
            <person name="Adriaenssens E.M."/>
            <person name="Foster-Nyarko E."/>
            <person name="Jarju S."/>
            <person name="Secka A."/>
            <person name="Antonio M."/>
            <person name="Oren A."/>
            <person name="Chaudhuri R.R."/>
            <person name="La Ragione R."/>
            <person name="Hildebrand F."/>
            <person name="Pallen M.J."/>
        </authorList>
    </citation>
    <scope>NUCLEOTIDE SEQUENCE</scope>
    <source>
        <strain evidence="2">10669</strain>
    </source>
</reference>
<evidence type="ECO:0000256" key="1">
    <source>
        <dbReference type="SAM" id="MobiDB-lite"/>
    </source>
</evidence>
<dbReference type="Proteomes" id="UP000886812">
    <property type="component" value="Unassembled WGS sequence"/>
</dbReference>
<evidence type="ECO:0000313" key="2">
    <source>
        <dbReference type="EMBL" id="HIV03644.1"/>
    </source>
</evidence>
<proteinExistence type="predicted"/>
<gene>
    <name evidence="2" type="ORF">IAC75_00635</name>
</gene>
<feature type="region of interest" description="Disordered" evidence="1">
    <location>
        <begin position="32"/>
        <end position="65"/>
    </location>
</feature>
<organism evidence="2 3">
    <name type="scientific">Candidatus Spyradosoma merdigallinarum</name>
    <dbReference type="NCBI Taxonomy" id="2840950"/>
    <lineage>
        <taxon>Bacteria</taxon>
        <taxon>Pseudomonadati</taxon>
        <taxon>Verrucomicrobiota</taxon>
        <taxon>Opitutia</taxon>
        <taxon>Opitutia incertae sedis</taxon>
        <taxon>Candidatus Spyradosoma</taxon>
    </lineage>
</organism>
<dbReference type="AlphaFoldDB" id="A0A9D1NIC1"/>
<sequence>MPLKSGVRPEKALSLMVRRPILNITPPIMRRLPAEGNEKNGGNAGGNAPARASSLRRRGQIIITI</sequence>
<comment type="caution">
    <text evidence="2">The sequence shown here is derived from an EMBL/GenBank/DDBJ whole genome shotgun (WGS) entry which is preliminary data.</text>
</comment>
<reference evidence="2" key="1">
    <citation type="submission" date="2020-10" db="EMBL/GenBank/DDBJ databases">
        <authorList>
            <person name="Gilroy R."/>
        </authorList>
    </citation>
    <scope>NUCLEOTIDE SEQUENCE</scope>
    <source>
        <strain evidence="2">10669</strain>
    </source>
</reference>